<feature type="chain" id="PRO_5023107476" evidence="3">
    <location>
        <begin position="21"/>
        <end position="351"/>
    </location>
</feature>
<dbReference type="PANTHER" id="PTHR10963">
    <property type="entry name" value="GLYCOSYL HYDROLASE-RELATED"/>
    <property type="match status" value="1"/>
</dbReference>
<comment type="similarity">
    <text evidence="1">Belongs to the glycosyl hydrolase 16 family.</text>
</comment>
<name>A0A5B8WDK7_9SPHI</name>
<dbReference type="InterPro" id="IPR050546">
    <property type="entry name" value="Glycosyl_Hydrlase_16"/>
</dbReference>
<dbReference type="InterPro" id="IPR035986">
    <property type="entry name" value="PKD_dom_sf"/>
</dbReference>
<dbReference type="SMART" id="SM00089">
    <property type="entry name" value="PKD"/>
    <property type="match status" value="1"/>
</dbReference>
<dbReference type="AlphaFoldDB" id="A0A5B8WDK7"/>
<dbReference type="Pfam" id="PF00722">
    <property type="entry name" value="Glyco_hydro_16"/>
    <property type="match status" value="1"/>
</dbReference>
<organism evidence="6 7">
    <name type="scientific">Mucilaginibacter ginsenosidivorax</name>
    <dbReference type="NCBI Taxonomy" id="862126"/>
    <lineage>
        <taxon>Bacteria</taxon>
        <taxon>Pseudomonadati</taxon>
        <taxon>Bacteroidota</taxon>
        <taxon>Sphingobacteriia</taxon>
        <taxon>Sphingobacteriales</taxon>
        <taxon>Sphingobacteriaceae</taxon>
        <taxon>Mucilaginibacter</taxon>
    </lineage>
</organism>
<dbReference type="OrthoDB" id="9809583at2"/>
<dbReference type="KEGG" id="mgk:FSB76_30070"/>
<dbReference type="Gene3D" id="2.60.120.200">
    <property type="match status" value="1"/>
</dbReference>
<dbReference type="InterPro" id="IPR013320">
    <property type="entry name" value="ConA-like_dom_sf"/>
</dbReference>
<evidence type="ECO:0000313" key="6">
    <source>
        <dbReference type="EMBL" id="QEC79998.1"/>
    </source>
</evidence>
<proteinExistence type="inferred from homology"/>
<dbReference type="GO" id="GO:0005975">
    <property type="term" value="P:carbohydrate metabolic process"/>
    <property type="evidence" value="ECO:0007669"/>
    <property type="project" value="InterPro"/>
</dbReference>
<sequence length="351" mass="37347">MKFLKVVILILLASSFAACSKKSSGTGTPNNPPTGLDMTSNVSTDASGNVTFNATATNAVSYEFDFGNGVFQTSASGSVTYKYPAAGTYTVKVTAKSGTGQTAVKSIQVTVSLTADTGGGTGAGATWAEEFNTDGAPNSAIWGYDLGNNNGWGNNELEYYTNRSDNVIISGGTLKIKLKKEDYMGSAYTSARILTLNKFSFKYGKIEIRAKMPAGSGTWPAIWAMGDDIATNPWPGCGEIDIVEHLGRDLNKIYGTVHYPGHSGGNSVGGTTVITGATTDFHRYAIDWSAAAIKFMVDDVVYFTVPNDNSLPFNHKFFIILNVAMGGNFGGAVDPAFNNAQMEVDYIRLYQ</sequence>
<protein>
    <submittedName>
        <fullName evidence="6">Family 16 glycosylhydrolase</fullName>
    </submittedName>
</protein>
<dbReference type="InterPro" id="IPR013783">
    <property type="entry name" value="Ig-like_fold"/>
</dbReference>
<keyword evidence="3" id="KW-0732">Signal</keyword>
<dbReference type="GO" id="GO:0004553">
    <property type="term" value="F:hydrolase activity, hydrolyzing O-glycosyl compounds"/>
    <property type="evidence" value="ECO:0007669"/>
    <property type="project" value="InterPro"/>
</dbReference>
<dbReference type="CDD" id="cd00146">
    <property type="entry name" value="PKD"/>
    <property type="match status" value="1"/>
</dbReference>
<dbReference type="PROSITE" id="PS51257">
    <property type="entry name" value="PROKAR_LIPOPROTEIN"/>
    <property type="match status" value="1"/>
</dbReference>
<feature type="domain" description="PKD" evidence="4">
    <location>
        <begin position="53"/>
        <end position="116"/>
    </location>
</feature>
<dbReference type="CDD" id="cd08023">
    <property type="entry name" value="GH16_laminarinase_like"/>
    <property type="match status" value="1"/>
</dbReference>
<feature type="signal peptide" evidence="3">
    <location>
        <begin position="1"/>
        <end position="20"/>
    </location>
</feature>
<dbReference type="InterPro" id="IPR000757">
    <property type="entry name" value="Beta-glucanase-like"/>
</dbReference>
<evidence type="ECO:0000313" key="7">
    <source>
        <dbReference type="Proteomes" id="UP000321362"/>
    </source>
</evidence>
<evidence type="ECO:0000256" key="3">
    <source>
        <dbReference type="SAM" id="SignalP"/>
    </source>
</evidence>
<evidence type="ECO:0000259" key="5">
    <source>
        <dbReference type="PROSITE" id="PS51762"/>
    </source>
</evidence>
<dbReference type="PROSITE" id="PS50093">
    <property type="entry name" value="PKD"/>
    <property type="match status" value="1"/>
</dbReference>
<dbReference type="SUPFAM" id="SSF49899">
    <property type="entry name" value="Concanavalin A-like lectins/glucanases"/>
    <property type="match status" value="1"/>
</dbReference>
<dbReference type="RefSeq" id="WP_147060130.1">
    <property type="nucleotide sequence ID" value="NZ_CP042437.1"/>
</dbReference>
<dbReference type="PANTHER" id="PTHR10963:SF55">
    <property type="entry name" value="GLYCOSIDE HYDROLASE FAMILY 16 PROTEIN"/>
    <property type="match status" value="1"/>
</dbReference>
<gene>
    <name evidence="6" type="ORF">FSB76_30070</name>
</gene>
<dbReference type="Proteomes" id="UP000321362">
    <property type="component" value="Chromosome"/>
</dbReference>
<feature type="domain" description="GH16" evidence="5">
    <location>
        <begin position="125"/>
        <end position="351"/>
    </location>
</feature>
<dbReference type="InterPro" id="IPR000601">
    <property type="entry name" value="PKD_dom"/>
</dbReference>
<feature type="region of interest" description="Disordered" evidence="2">
    <location>
        <begin position="20"/>
        <end position="42"/>
    </location>
</feature>
<keyword evidence="6" id="KW-0378">Hydrolase</keyword>
<dbReference type="Pfam" id="PF00801">
    <property type="entry name" value="PKD"/>
    <property type="match status" value="1"/>
</dbReference>
<reference evidence="6 7" key="1">
    <citation type="journal article" date="2013" name="J. Microbiol.">
        <title>Mucilaginibacter ginsenosidivorax sp. nov., with ginsenoside converting activity isolated from sediment.</title>
        <authorList>
            <person name="Kim J.K."/>
            <person name="Choi T.E."/>
            <person name="Liu Q.M."/>
            <person name="Park H.Y."/>
            <person name="Yi T.H."/>
            <person name="Yoon M.H."/>
            <person name="Kim S.C."/>
            <person name="Im W.T."/>
        </authorList>
    </citation>
    <scope>NUCLEOTIDE SEQUENCE [LARGE SCALE GENOMIC DNA]</scope>
    <source>
        <strain evidence="6 7">KHI28</strain>
    </source>
</reference>
<dbReference type="Gene3D" id="2.60.40.10">
    <property type="entry name" value="Immunoglobulins"/>
    <property type="match status" value="1"/>
</dbReference>
<evidence type="ECO:0000256" key="1">
    <source>
        <dbReference type="ARBA" id="ARBA00006865"/>
    </source>
</evidence>
<dbReference type="EMBL" id="CP042437">
    <property type="protein sequence ID" value="QEC79998.1"/>
    <property type="molecule type" value="Genomic_DNA"/>
</dbReference>
<dbReference type="SUPFAM" id="SSF49299">
    <property type="entry name" value="PKD domain"/>
    <property type="match status" value="1"/>
</dbReference>
<evidence type="ECO:0000259" key="4">
    <source>
        <dbReference type="PROSITE" id="PS50093"/>
    </source>
</evidence>
<accession>A0A5B8WDK7</accession>
<keyword evidence="7" id="KW-1185">Reference proteome</keyword>
<dbReference type="PROSITE" id="PS51762">
    <property type="entry name" value="GH16_2"/>
    <property type="match status" value="1"/>
</dbReference>
<evidence type="ECO:0000256" key="2">
    <source>
        <dbReference type="SAM" id="MobiDB-lite"/>
    </source>
</evidence>
<dbReference type="InterPro" id="IPR022409">
    <property type="entry name" value="PKD/Chitinase_dom"/>
</dbReference>